<name>A0A098VU99_9MICR</name>
<accession>A0A098VU99</accession>
<evidence type="ECO:0000256" key="4">
    <source>
        <dbReference type="ARBA" id="ARBA00022801"/>
    </source>
</evidence>
<dbReference type="PANTHER" id="PTHR46471:SF2">
    <property type="entry name" value="CHITIN DEACETYLASE-RELATED"/>
    <property type="match status" value="1"/>
</dbReference>
<dbReference type="VEuPathDB" id="MicrosporidiaDB:DI09_3p330"/>
<reference evidence="8 9" key="1">
    <citation type="submission" date="2014-04" db="EMBL/GenBank/DDBJ databases">
        <title>A new species of microsporidia sheds light on the evolution of extreme parasitism.</title>
        <authorList>
            <person name="Haag K.L."/>
            <person name="James T.Y."/>
            <person name="Larsson R."/>
            <person name="Schaer T.M."/>
            <person name="Refardt D."/>
            <person name="Pombert J.-F."/>
            <person name="Ebert D."/>
        </authorList>
    </citation>
    <scope>NUCLEOTIDE SEQUENCE [LARGE SCALE GENOMIC DNA]</scope>
    <source>
        <strain evidence="8 9">UGP3</strain>
        <tissue evidence="8">Spores</tissue>
    </source>
</reference>
<keyword evidence="9" id="KW-1185">Reference proteome</keyword>
<dbReference type="SUPFAM" id="SSF88713">
    <property type="entry name" value="Glycoside hydrolase/deacetylase"/>
    <property type="match status" value="1"/>
</dbReference>
<feature type="signal peptide" evidence="6">
    <location>
        <begin position="1"/>
        <end position="20"/>
    </location>
</feature>
<dbReference type="InterPro" id="IPR002509">
    <property type="entry name" value="NODB_dom"/>
</dbReference>
<gene>
    <name evidence="8" type="ORF">DI09_3p330</name>
</gene>
<dbReference type="Proteomes" id="UP000029725">
    <property type="component" value="Unassembled WGS sequence"/>
</dbReference>
<evidence type="ECO:0000259" key="7">
    <source>
        <dbReference type="PROSITE" id="PS51677"/>
    </source>
</evidence>
<evidence type="ECO:0000313" key="8">
    <source>
        <dbReference type="EMBL" id="KGG51271.1"/>
    </source>
</evidence>
<dbReference type="PANTHER" id="PTHR46471">
    <property type="entry name" value="CHITIN DEACETYLASE"/>
    <property type="match status" value="1"/>
</dbReference>
<dbReference type="PROSITE" id="PS51677">
    <property type="entry name" value="NODB"/>
    <property type="match status" value="1"/>
</dbReference>
<evidence type="ECO:0000256" key="1">
    <source>
        <dbReference type="ARBA" id="ARBA00001941"/>
    </source>
</evidence>
<dbReference type="EMBL" id="JMKJ01000333">
    <property type="protein sequence ID" value="KGG51271.1"/>
    <property type="molecule type" value="Genomic_DNA"/>
</dbReference>
<keyword evidence="5" id="KW-0119">Carbohydrate metabolism</keyword>
<keyword evidence="4" id="KW-0378">Hydrolase</keyword>
<dbReference type="OrthoDB" id="407355at2759"/>
<proteinExistence type="predicted"/>
<sequence length="270" mass="29522">MKFKALSLISAFALYQSAVAAPLPSRDPVVNLCPSGYFAFTFDQGPSLYTGDILDALRNLNVKATFHPVVTFLNEAAIVANLQRAAEEGHLIGLSLEEDFELNGISDEDLLDEISARADIIKQVVGYKPVYLRIPKYKDLGIEQLQKIISKGYIISTYNIDSYDYSKDDILGVYKQTLDKMSPNTKGGFISVQRDYLASSASATENVIEYVLEKGYKVVTIDQCAKSKVKDAPGPKGLGQIKSRESDASHAFVSSFLTGTLLLIAFLAGL</sequence>
<dbReference type="RefSeq" id="XP_013237698.1">
    <property type="nucleotide sequence ID" value="XM_013382244.1"/>
</dbReference>
<dbReference type="Gene3D" id="3.20.20.370">
    <property type="entry name" value="Glycoside hydrolase/deacetylase"/>
    <property type="match status" value="1"/>
</dbReference>
<evidence type="ECO:0000256" key="6">
    <source>
        <dbReference type="SAM" id="SignalP"/>
    </source>
</evidence>
<comment type="cofactor">
    <cofactor evidence="1">
        <name>Co(2+)</name>
        <dbReference type="ChEBI" id="CHEBI:48828"/>
    </cofactor>
</comment>
<dbReference type="InterPro" id="IPR011330">
    <property type="entry name" value="Glyco_hydro/deAcase_b/a-brl"/>
</dbReference>
<dbReference type="Pfam" id="PF01522">
    <property type="entry name" value="Polysacc_deac_1"/>
    <property type="match status" value="1"/>
</dbReference>
<comment type="caution">
    <text evidence="8">The sequence shown here is derived from an EMBL/GenBank/DDBJ whole genome shotgun (WGS) entry which is preliminary data.</text>
</comment>
<feature type="chain" id="PRO_5001942034" description="NodB homology domain-containing protein" evidence="6">
    <location>
        <begin position="21"/>
        <end position="270"/>
    </location>
</feature>
<evidence type="ECO:0000313" key="9">
    <source>
        <dbReference type="Proteomes" id="UP000029725"/>
    </source>
</evidence>
<dbReference type="GO" id="GO:0046872">
    <property type="term" value="F:metal ion binding"/>
    <property type="evidence" value="ECO:0007669"/>
    <property type="project" value="UniProtKB-KW"/>
</dbReference>
<organism evidence="8 9">
    <name type="scientific">Mitosporidium daphniae</name>
    <dbReference type="NCBI Taxonomy" id="1485682"/>
    <lineage>
        <taxon>Eukaryota</taxon>
        <taxon>Fungi</taxon>
        <taxon>Fungi incertae sedis</taxon>
        <taxon>Microsporidia</taxon>
        <taxon>Mitosporidium</taxon>
    </lineage>
</organism>
<protein>
    <recommendedName>
        <fullName evidence="7">NodB homology domain-containing protein</fullName>
    </recommendedName>
</protein>
<dbReference type="HOGENOM" id="CLU_021264_11_1_1"/>
<evidence type="ECO:0000256" key="2">
    <source>
        <dbReference type="ARBA" id="ARBA00022723"/>
    </source>
</evidence>
<dbReference type="GeneID" id="25259832"/>
<dbReference type="GO" id="GO:0005975">
    <property type="term" value="P:carbohydrate metabolic process"/>
    <property type="evidence" value="ECO:0007669"/>
    <property type="project" value="InterPro"/>
</dbReference>
<dbReference type="AlphaFoldDB" id="A0A098VU99"/>
<evidence type="ECO:0000256" key="5">
    <source>
        <dbReference type="ARBA" id="ARBA00023277"/>
    </source>
</evidence>
<evidence type="ECO:0000256" key="3">
    <source>
        <dbReference type="ARBA" id="ARBA00022729"/>
    </source>
</evidence>
<dbReference type="GO" id="GO:0016810">
    <property type="term" value="F:hydrolase activity, acting on carbon-nitrogen (but not peptide) bonds"/>
    <property type="evidence" value="ECO:0007669"/>
    <property type="project" value="InterPro"/>
</dbReference>
<keyword evidence="2" id="KW-0479">Metal-binding</keyword>
<keyword evidence="3 6" id="KW-0732">Signal</keyword>
<feature type="domain" description="NodB homology" evidence="7">
    <location>
        <begin position="36"/>
        <end position="219"/>
    </location>
</feature>